<dbReference type="Gene3D" id="3.40.1190.20">
    <property type="match status" value="1"/>
</dbReference>
<dbReference type="PIRSF" id="PIRSF000513">
    <property type="entry name" value="Thz_kinase"/>
    <property type="match status" value="1"/>
</dbReference>
<dbReference type="OrthoDB" id="8909021at2"/>
<keyword evidence="9 11" id="KW-0460">Magnesium</keyword>
<evidence type="ECO:0000256" key="11">
    <source>
        <dbReference type="HAMAP-Rule" id="MF_00228"/>
    </source>
</evidence>
<dbReference type="GO" id="GO:0000287">
    <property type="term" value="F:magnesium ion binding"/>
    <property type="evidence" value="ECO:0007669"/>
    <property type="project" value="UniProtKB-UniRule"/>
</dbReference>
<dbReference type="HAMAP" id="MF_00228">
    <property type="entry name" value="Thz_kinase"/>
    <property type="match status" value="1"/>
</dbReference>
<dbReference type="EC" id="2.7.1.50" evidence="11"/>
<evidence type="ECO:0000256" key="4">
    <source>
        <dbReference type="ARBA" id="ARBA00022679"/>
    </source>
</evidence>
<organism evidence="12 13">
    <name type="scientific">Slackia faecicanis</name>
    <dbReference type="NCBI Taxonomy" id="255723"/>
    <lineage>
        <taxon>Bacteria</taxon>
        <taxon>Bacillati</taxon>
        <taxon>Actinomycetota</taxon>
        <taxon>Coriobacteriia</taxon>
        <taxon>Eggerthellales</taxon>
        <taxon>Eggerthellaceae</taxon>
        <taxon>Slackia</taxon>
    </lineage>
</organism>
<dbReference type="AlphaFoldDB" id="A0A3N0ADB6"/>
<evidence type="ECO:0000256" key="1">
    <source>
        <dbReference type="ARBA" id="ARBA00001771"/>
    </source>
</evidence>
<dbReference type="GO" id="GO:0005524">
    <property type="term" value="F:ATP binding"/>
    <property type="evidence" value="ECO:0007669"/>
    <property type="project" value="UniProtKB-UniRule"/>
</dbReference>
<reference evidence="13" key="1">
    <citation type="submission" date="2018-05" db="EMBL/GenBank/DDBJ databases">
        <title>Genome Sequencing of selected type strains of the family Eggerthellaceae.</title>
        <authorList>
            <person name="Danylec N."/>
            <person name="Stoll D.A."/>
            <person name="Doetsch A."/>
            <person name="Huch M."/>
        </authorList>
    </citation>
    <scope>NUCLEOTIDE SEQUENCE [LARGE SCALE GENOMIC DNA]</scope>
    <source>
        <strain evidence="13">DSM 17537</strain>
    </source>
</reference>
<feature type="binding site" evidence="11">
    <location>
        <position position="203"/>
    </location>
    <ligand>
        <name>substrate</name>
    </ligand>
</feature>
<dbReference type="RefSeq" id="WP_123198695.1">
    <property type="nucleotide sequence ID" value="NZ_QICB01000009.1"/>
</dbReference>
<dbReference type="InterPro" id="IPR029056">
    <property type="entry name" value="Ribokinase-like"/>
</dbReference>
<evidence type="ECO:0000313" key="12">
    <source>
        <dbReference type="EMBL" id="RNL18410.1"/>
    </source>
</evidence>
<dbReference type="Proteomes" id="UP000267368">
    <property type="component" value="Unassembled WGS sequence"/>
</dbReference>
<evidence type="ECO:0000256" key="10">
    <source>
        <dbReference type="ARBA" id="ARBA00022977"/>
    </source>
</evidence>
<comment type="function">
    <text evidence="11">Catalyzes the phosphorylation of the hydroxyl group of 4-methyl-5-beta-hydroxyethylthiazole (THZ).</text>
</comment>
<proteinExistence type="inferred from homology"/>
<evidence type="ECO:0000256" key="6">
    <source>
        <dbReference type="ARBA" id="ARBA00022741"/>
    </source>
</evidence>
<keyword evidence="5 11" id="KW-0479">Metal-binding</keyword>
<feature type="binding site" evidence="11">
    <location>
        <position position="122"/>
    </location>
    <ligand>
        <name>ATP</name>
        <dbReference type="ChEBI" id="CHEBI:30616"/>
    </ligand>
</feature>
<keyword evidence="13" id="KW-1185">Reference proteome</keyword>
<evidence type="ECO:0000313" key="13">
    <source>
        <dbReference type="Proteomes" id="UP000267368"/>
    </source>
</evidence>
<evidence type="ECO:0000256" key="8">
    <source>
        <dbReference type="ARBA" id="ARBA00022840"/>
    </source>
</evidence>
<comment type="cofactor">
    <cofactor evidence="2 11">
        <name>Mg(2+)</name>
        <dbReference type="ChEBI" id="CHEBI:18420"/>
    </cofactor>
</comment>
<accession>A0A3N0ADB6</accession>
<keyword evidence="6 11" id="KW-0547">Nucleotide-binding</keyword>
<protein>
    <recommendedName>
        <fullName evidence="11">Hydroxyethylthiazole kinase</fullName>
        <ecNumber evidence="11">2.7.1.50</ecNumber>
    </recommendedName>
    <alternativeName>
        <fullName evidence="11">4-methyl-5-beta-hydroxyethylthiazole kinase</fullName>
        <shortName evidence="11">TH kinase</shortName>
        <shortName evidence="11">Thz kinase</shortName>
    </alternativeName>
</protein>
<evidence type="ECO:0000256" key="9">
    <source>
        <dbReference type="ARBA" id="ARBA00022842"/>
    </source>
</evidence>
<gene>
    <name evidence="11" type="primary">thiM</name>
    <name evidence="12" type="ORF">DMP07_08385</name>
</gene>
<dbReference type="UniPathway" id="UPA00060">
    <property type="reaction ID" value="UER00139"/>
</dbReference>
<dbReference type="NCBIfam" id="NF006830">
    <property type="entry name" value="PRK09355.1"/>
    <property type="match status" value="1"/>
</dbReference>
<keyword evidence="4 11" id="KW-0808">Transferase</keyword>
<dbReference type="EMBL" id="QICB01000009">
    <property type="protein sequence ID" value="RNL18410.1"/>
    <property type="molecule type" value="Genomic_DNA"/>
</dbReference>
<dbReference type="PRINTS" id="PR01099">
    <property type="entry name" value="HYETHTZKNASE"/>
</dbReference>
<comment type="pathway">
    <text evidence="3 11">Cofactor biosynthesis; thiamine diphosphate biosynthesis; 4-methyl-5-(2-phosphoethyl)-thiazole from 5-(2-hydroxyethyl)-4-methylthiazole: step 1/1.</text>
</comment>
<dbReference type="InterPro" id="IPR000417">
    <property type="entry name" value="Hyethyz_kinase"/>
</dbReference>
<feature type="binding site" evidence="11">
    <location>
        <position position="176"/>
    </location>
    <ligand>
        <name>ATP</name>
        <dbReference type="ChEBI" id="CHEBI:30616"/>
    </ligand>
</feature>
<dbReference type="GO" id="GO:0009228">
    <property type="term" value="P:thiamine biosynthetic process"/>
    <property type="evidence" value="ECO:0007669"/>
    <property type="project" value="UniProtKB-KW"/>
</dbReference>
<dbReference type="GO" id="GO:0004417">
    <property type="term" value="F:hydroxyethylthiazole kinase activity"/>
    <property type="evidence" value="ECO:0007669"/>
    <property type="project" value="UniProtKB-UniRule"/>
</dbReference>
<comment type="similarity">
    <text evidence="11">Belongs to the Thz kinase family.</text>
</comment>
<feature type="binding site" evidence="11">
    <location>
        <position position="46"/>
    </location>
    <ligand>
        <name>substrate</name>
    </ligand>
</feature>
<dbReference type="SUPFAM" id="SSF53613">
    <property type="entry name" value="Ribokinase-like"/>
    <property type="match status" value="1"/>
</dbReference>
<dbReference type="CDD" id="cd01170">
    <property type="entry name" value="THZ_kinase"/>
    <property type="match status" value="1"/>
</dbReference>
<keyword evidence="7 11" id="KW-0418">Kinase</keyword>
<evidence type="ECO:0000256" key="2">
    <source>
        <dbReference type="ARBA" id="ARBA00001946"/>
    </source>
</evidence>
<name>A0A3N0ADB6_9ACTN</name>
<keyword evidence="10 11" id="KW-0784">Thiamine biosynthesis</keyword>
<keyword evidence="8 11" id="KW-0067">ATP-binding</keyword>
<evidence type="ECO:0000256" key="3">
    <source>
        <dbReference type="ARBA" id="ARBA00004868"/>
    </source>
</evidence>
<dbReference type="Pfam" id="PF02110">
    <property type="entry name" value="HK"/>
    <property type="match status" value="1"/>
</dbReference>
<comment type="caution">
    <text evidence="12">The sequence shown here is derived from an EMBL/GenBank/DDBJ whole genome shotgun (WGS) entry which is preliminary data.</text>
</comment>
<dbReference type="GO" id="GO:0009229">
    <property type="term" value="P:thiamine diphosphate biosynthetic process"/>
    <property type="evidence" value="ECO:0007669"/>
    <property type="project" value="UniProtKB-UniRule"/>
</dbReference>
<sequence>MSLTASVSERADAVRAAAPLVHCITNYVTVESCANAVLAAGASPIMSDEPDDVDDITSICGALVLNIGTLNKQTIAGMKVAGAKAAELGHPIVLDPVGAGASKLRTATACELLDTLPVALVRGNMSEIKALAGNAAATQGVDVNPSDAVCDEDDIAEAAVFARDFAAKAGCVVAITGPIDIVADATRAFAVRNGSPLQGRITGSGCMLSALCGAYAACAGDAMLEAALAAVVHMGAAGQEAEARMGDADGTGSYHTYLMDAISRATGASLAEAAAVAEVA</sequence>
<evidence type="ECO:0000256" key="5">
    <source>
        <dbReference type="ARBA" id="ARBA00022723"/>
    </source>
</evidence>
<comment type="catalytic activity">
    <reaction evidence="1 11">
        <text>5-(2-hydroxyethyl)-4-methylthiazole + ATP = 4-methyl-5-(2-phosphooxyethyl)-thiazole + ADP + H(+)</text>
        <dbReference type="Rhea" id="RHEA:24212"/>
        <dbReference type="ChEBI" id="CHEBI:15378"/>
        <dbReference type="ChEBI" id="CHEBI:17957"/>
        <dbReference type="ChEBI" id="CHEBI:30616"/>
        <dbReference type="ChEBI" id="CHEBI:58296"/>
        <dbReference type="ChEBI" id="CHEBI:456216"/>
        <dbReference type="EC" id="2.7.1.50"/>
    </reaction>
</comment>
<evidence type="ECO:0000256" key="7">
    <source>
        <dbReference type="ARBA" id="ARBA00022777"/>
    </source>
</evidence>